<gene>
    <name evidence="1" type="ORF">QR680_011616</name>
</gene>
<comment type="caution">
    <text evidence="1">The sequence shown here is derived from an EMBL/GenBank/DDBJ whole genome shotgun (WGS) entry which is preliminary data.</text>
</comment>
<protein>
    <submittedName>
        <fullName evidence="1">Uncharacterized protein</fullName>
    </submittedName>
</protein>
<dbReference type="AlphaFoldDB" id="A0AA39HZ39"/>
<name>A0AA39HZ39_9BILA</name>
<keyword evidence="2" id="KW-1185">Reference proteome</keyword>
<dbReference type="EMBL" id="JAUCMV010000002">
    <property type="protein sequence ID" value="KAK0414786.1"/>
    <property type="molecule type" value="Genomic_DNA"/>
</dbReference>
<reference evidence="1" key="1">
    <citation type="submission" date="2023-06" db="EMBL/GenBank/DDBJ databases">
        <title>Genomic analysis of the entomopathogenic nematode Steinernema hermaphroditum.</title>
        <authorList>
            <person name="Schwarz E.M."/>
            <person name="Heppert J.K."/>
            <person name="Baniya A."/>
            <person name="Schwartz H.T."/>
            <person name="Tan C.-H."/>
            <person name="Antoshechkin I."/>
            <person name="Sternberg P.W."/>
            <person name="Goodrich-Blair H."/>
            <person name="Dillman A.R."/>
        </authorList>
    </citation>
    <scope>NUCLEOTIDE SEQUENCE</scope>
    <source>
        <strain evidence="1">PS9179</strain>
        <tissue evidence="1">Whole animal</tissue>
    </source>
</reference>
<evidence type="ECO:0000313" key="2">
    <source>
        <dbReference type="Proteomes" id="UP001175271"/>
    </source>
</evidence>
<accession>A0AA39HZ39</accession>
<organism evidence="1 2">
    <name type="scientific">Steinernema hermaphroditum</name>
    <dbReference type="NCBI Taxonomy" id="289476"/>
    <lineage>
        <taxon>Eukaryota</taxon>
        <taxon>Metazoa</taxon>
        <taxon>Ecdysozoa</taxon>
        <taxon>Nematoda</taxon>
        <taxon>Chromadorea</taxon>
        <taxon>Rhabditida</taxon>
        <taxon>Tylenchina</taxon>
        <taxon>Panagrolaimomorpha</taxon>
        <taxon>Strongyloidoidea</taxon>
        <taxon>Steinernematidae</taxon>
        <taxon>Steinernema</taxon>
    </lineage>
</organism>
<evidence type="ECO:0000313" key="1">
    <source>
        <dbReference type="EMBL" id="KAK0414786.1"/>
    </source>
</evidence>
<proteinExistence type="predicted"/>
<dbReference type="Proteomes" id="UP001175271">
    <property type="component" value="Unassembled WGS sequence"/>
</dbReference>
<sequence>MSVFCLDAPINSFECFEEQCLNDNEQLFGDNEQQFGDNEKQFDDNEQQFGDNEQQFHCLSRDTRTTALWDAFTAALPKRRRRSNRIRKELSLIMGRHLIKL</sequence>